<protein>
    <submittedName>
        <fullName evidence="2">Uncharacterized protein</fullName>
    </submittedName>
</protein>
<evidence type="ECO:0000256" key="1">
    <source>
        <dbReference type="SAM" id="MobiDB-lite"/>
    </source>
</evidence>
<feature type="region of interest" description="Disordered" evidence="1">
    <location>
        <begin position="1"/>
        <end position="31"/>
    </location>
</feature>
<feature type="region of interest" description="Disordered" evidence="1">
    <location>
        <begin position="52"/>
        <end position="76"/>
    </location>
</feature>
<dbReference type="EMBL" id="JAHCVI010000002">
    <property type="protein sequence ID" value="KAG7289858.1"/>
    <property type="molecule type" value="Genomic_DNA"/>
</dbReference>
<evidence type="ECO:0000313" key="2">
    <source>
        <dbReference type="EMBL" id="KAG7289858.1"/>
    </source>
</evidence>
<comment type="caution">
    <text evidence="2">The sequence shown here is derived from an EMBL/GenBank/DDBJ whole genome shotgun (WGS) entry which is preliminary data.</text>
</comment>
<name>A0AAD4EY56_9PEZI</name>
<proteinExistence type="predicted"/>
<accession>A0AAD4EY56</accession>
<organism evidence="2 3">
    <name type="scientific">Staphylotrichum longicolle</name>
    <dbReference type="NCBI Taxonomy" id="669026"/>
    <lineage>
        <taxon>Eukaryota</taxon>
        <taxon>Fungi</taxon>
        <taxon>Dikarya</taxon>
        <taxon>Ascomycota</taxon>
        <taxon>Pezizomycotina</taxon>
        <taxon>Sordariomycetes</taxon>
        <taxon>Sordariomycetidae</taxon>
        <taxon>Sordariales</taxon>
        <taxon>Chaetomiaceae</taxon>
        <taxon>Staphylotrichum</taxon>
    </lineage>
</organism>
<dbReference type="AlphaFoldDB" id="A0AAD4EY56"/>
<gene>
    <name evidence="2" type="ORF">NEMBOFW57_006235</name>
</gene>
<feature type="compositionally biased region" description="Basic and acidic residues" evidence="1">
    <location>
        <begin position="60"/>
        <end position="76"/>
    </location>
</feature>
<reference evidence="2" key="1">
    <citation type="submission" date="2023-02" db="EMBL/GenBank/DDBJ databases">
        <authorList>
            <person name="Palmer J.M."/>
        </authorList>
    </citation>
    <scope>NUCLEOTIDE SEQUENCE</scope>
    <source>
        <strain evidence="2">FW57</strain>
    </source>
</reference>
<sequence>MAVNVISSPLEDDGYTSSDSSSGERLGPGDWQLHQIRTRSYATKSTLRQYWHAGPQGKLKAHENGDRSKDKDEREHDIEHQIFMDSGQWRRYTNYDFDLRLGDIQQVMVAKENTLVVLIHKEGNDGPDQEQRGHIMAQFKRRRTKKRFLHFLQKQGLTIMQSDP</sequence>
<evidence type="ECO:0000313" key="3">
    <source>
        <dbReference type="Proteomes" id="UP001197093"/>
    </source>
</evidence>
<dbReference type="Proteomes" id="UP001197093">
    <property type="component" value="Unassembled WGS sequence"/>
</dbReference>
<keyword evidence="3" id="KW-1185">Reference proteome</keyword>